<gene>
    <name evidence="2" type="ORF">TWF730_001689</name>
</gene>
<proteinExistence type="predicted"/>
<dbReference type="EMBL" id="JAVHNS010000010">
    <property type="protein sequence ID" value="KAK6342211.1"/>
    <property type="molecule type" value="Genomic_DNA"/>
</dbReference>
<accession>A0AAV9UJ87</accession>
<organism evidence="2 3">
    <name type="scientific">Orbilia blumenaviensis</name>
    <dbReference type="NCBI Taxonomy" id="1796055"/>
    <lineage>
        <taxon>Eukaryota</taxon>
        <taxon>Fungi</taxon>
        <taxon>Dikarya</taxon>
        <taxon>Ascomycota</taxon>
        <taxon>Pezizomycotina</taxon>
        <taxon>Orbiliomycetes</taxon>
        <taxon>Orbiliales</taxon>
        <taxon>Orbiliaceae</taxon>
        <taxon>Orbilia</taxon>
    </lineage>
</organism>
<evidence type="ECO:0000313" key="2">
    <source>
        <dbReference type="EMBL" id="KAK6342211.1"/>
    </source>
</evidence>
<feature type="compositionally biased region" description="Basic residues" evidence="1">
    <location>
        <begin position="146"/>
        <end position="156"/>
    </location>
</feature>
<keyword evidence="3" id="KW-1185">Reference proteome</keyword>
<reference evidence="2 3" key="1">
    <citation type="submission" date="2019-10" db="EMBL/GenBank/DDBJ databases">
        <authorList>
            <person name="Palmer J.M."/>
        </authorList>
    </citation>
    <scope>NUCLEOTIDE SEQUENCE [LARGE SCALE GENOMIC DNA]</scope>
    <source>
        <strain evidence="2 3">TWF730</strain>
    </source>
</reference>
<feature type="region of interest" description="Disordered" evidence="1">
    <location>
        <begin position="146"/>
        <end position="192"/>
    </location>
</feature>
<feature type="compositionally biased region" description="Basic and acidic residues" evidence="1">
    <location>
        <begin position="173"/>
        <end position="192"/>
    </location>
</feature>
<comment type="caution">
    <text evidence="2">The sequence shown here is derived from an EMBL/GenBank/DDBJ whole genome shotgun (WGS) entry which is preliminary data.</text>
</comment>
<dbReference type="Proteomes" id="UP001373714">
    <property type="component" value="Unassembled WGS sequence"/>
</dbReference>
<sequence length="220" mass="25470">MTFAPTQIAKVEVAHPYPLRESREAVRTKAEDVKRYIFGEPQDFNHSAVINRTWLSLRRAVAEIRGSFEEFYYSGAAQDPAKLTYEHLNPTQKLQIRAAISNHNLYRFQHTVISSTLHEQNMSTDDTDYWTPWLWDNHIVELRSKKSRTARKKKKKVEGNAEGGGELEGLEGSEGRKEVERQEEAEQVEGVRVRVQGRVRLPGISELILRPPADKRYYFD</sequence>
<evidence type="ECO:0000313" key="3">
    <source>
        <dbReference type="Proteomes" id="UP001373714"/>
    </source>
</evidence>
<protein>
    <submittedName>
        <fullName evidence="2">Uncharacterized protein</fullName>
    </submittedName>
</protein>
<name>A0AAV9UJ87_9PEZI</name>
<dbReference type="AlphaFoldDB" id="A0AAV9UJ87"/>
<evidence type="ECO:0000256" key="1">
    <source>
        <dbReference type="SAM" id="MobiDB-lite"/>
    </source>
</evidence>